<dbReference type="Proteomes" id="UP000765509">
    <property type="component" value="Unassembled WGS sequence"/>
</dbReference>
<proteinExistence type="predicted"/>
<dbReference type="AlphaFoldDB" id="A0A9Q3H5D1"/>
<keyword evidence="2" id="KW-1185">Reference proteome</keyword>
<organism evidence="1 2">
    <name type="scientific">Austropuccinia psidii MF-1</name>
    <dbReference type="NCBI Taxonomy" id="1389203"/>
    <lineage>
        <taxon>Eukaryota</taxon>
        <taxon>Fungi</taxon>
        <taxon>Dikarya</taxon>
        <taxon>Basidiomycota</taxon>
        <taxon>Pucciniomycotina</taxon>
        <taxon>Pucciniomycetes</taxon>
        <taxon>Pucciniales</taxon>
        <taxon>Sphaerophragmiaceae</taxon>
        <taxon>Austropuccinia</taxon>
    </lineage>
</organism>
<dbReference type="EMBL" id="AVOT02010622">
    <property type="protein sequence ID" value="MBW0490524.1"/>
    <property type="molecule type" value="Genomic_DNA"/>
</dbReference>
<reference evidence="1" key="1">
    <citation type="submission" date="2021-03" db="EMBL/GenBank/DDBJ databases">
        <title>Draft genome sequence of rust myrtle Austropuccinia psidii MF-1, a brazilian biotype.</title>
        <authorList>
            <person name="Quecine M.C."/>
            <person name="Pachon D.M.R."/>
            <person name="Bonatelli M.L."/>
            <person name="Correr F.H."/>
            <person name="Franceschini L.M."/>
            <person name="Leite T.F."/>
            <person name="Margarido G.R.A."/>
            <person name="Almeida C.A."/>
            <person name="Ferrarezi J.A."/>
            <person name="Labate C.A."/>
        </authorList>
    </citation>
    <scope>NUCLEOTIDE SEQUENCE</scope>
    <source>
        <strain evidence="1">MF-1</strain>
    </source>
</reference>
<evidence type="ECO:0000313" key="1">
    <source>
        <dbReference type="EMBL" id="MBW0490524.1"/>
    </source>
</evidence>
<sequence>MAHGPWANQAPFGLPSRAKGGRALALKARPSGPPWTTFQPPDQLSLVLPLNLRGILSISPCTPYSRLQEWCIYGIIYHCAPCFAQQFNGDDFRTKVHYSNSRSQNPIPISKEDSSAHQYGIPWQVSEDYSRTPITWPCKSCVGSSIQDYSKRDISQEDYILSISCQGSKYFSIPWTIQMVHTGNTQVYCMALARLGQFIPTVAIQSHSSFSKMDITVLAQFRQYSR</sequence>
<protein>
    <submittedName>
        <fullName evidence="1">Uncharacterized protein</fullName>
    </submittedName>
</protein>
<name>A0A9Q3H5D1_9BASI</name>
<evidence type="ECO:0000313" key="2">
    <source>
        <dbReference type="Proteomes" id="UP000765509"/>
    </source>
</evidence>
<gene>
    <name evidence="1" type="ORF">O181_030239</name>
</gene>
<comment type="caution">
    <text evidence="1">The sequence shown here is derived from an EMBL/GenBank/DDBJ whole genome shotgun (WGS) entry which is preliminary data.</text>
</comment>
<accession>A0A9Q3H5D1</accession>